<dbReference type="HOGENOM" id="CLU_742107_0_0_1"/>
<dbReference type="Proteomes" id="UP000054018">
    <property type="component" value="Unassembled WGS sequence"/>
</dbReference>
<dbReference type="InterPro" id="IPR040521">
    <property type="entry name" value="KDZ"/>
</dbReference>
<organism evidence="1 2">
    <name type="scientific">Pisolithus microcarpus 441</name>
    <dbReference type="NCBI Taxonomy" id="765257"/>
    <lineage>
        <taxon>Eukaryota</taxon>
        <taxon>Fungi</taxon>
        <taxon>Dikarya</taxon>
        <taxon>Basidiomycota</taxon>
        <taxon>Agaricomycotina</taxon>
        <taxon>Agaricomycetes</taxon>
        <taxon>Agaricomycetidae</taxon>
        <taxon>Boletales</taxon>
        <taxon>Sclerodermatineae</taxon>
        <taxon>Pisolithaceae</taxon>
        <taxon>Pisolithus</taxon>
    </lineage>
</organism>
<dbReference type="STRING" id="765257.A0A0C9YRT4"/>
<dbReference type="PANTHER" id="PTHR33096">
    <property type="entry name" value="CXC2 DOMAIN-CONTAINING PROTEIN"/>
    <property type="match status" value="1"/>
</dbReference>
<reference evidence="2" key="2">
    <citation type="submission" date="2015-01" db="EMBL/GenBank/DDBJ databases">
        <title>Evolutionary Origins and Diversification of the Mycorrhizal Mutualists.</title>
        <authorList>
            <consortium name="DOE Joint Genome Institute"/>
            <consortium name="Mycorrhizal Genomics Consortium"/>
            <person name="Kohler A."/>
            <person name="Kuo A."/>
            <person name="Nagy L.G."/>
            <person name="Floudas D."/>
            <person name="Copeland A."/>
            <person name="Barry K.W."/>
            <person name="Cichocki N."/>
            <person name="Veneault-Fourrey C."/>
            <person name="LaButti K."/>
            <person name="Lindquist E.A."/>
            <person name="Lipzen A."/>
            <person name="Lundell T."/>
            <person name="Morin E."/>
            <person name="Murat C."/>
            <person name="Riley R."/>
            <person name="Ohm R."/>
            <person name="Sun H."/>
            <person name="Tunlid A."/>
            <person name="Henrissat B."/>
            <person name="Grigoriev I.V."/>
            <person name="Hibbett D.S."/>
            <person name="Martin F."/>
        </authorList>
    </citation>
    <scope>NUCLEOTIDE SEQUENCE [LARGE SCALE GENOMIC DNA]</scope>
    <source>
        <strain evidence="2">441</strain>
    </source>
</reference>
<dbReference type="EMBL" id="KN833853">
    <property type="protein sequence ID" value="KIK16564.1"/>
    <property type="molecule type" value="Genomic_DNA"/>
</dbReference>
<dbReference type="AlphaFoldDB" id="A0A0C9YRT4"/>
<accession>A0A0C9YRT4</accession>
<gene>
    <name evidence="1" type="ORF">PISMIDRAFT_15733</name>
</gene>
<name>A0A0C9YRT4_9AGAM</name>
<dbReference type="Pfam" id="PF18758">
    <property type="entry name" value="KDZ"/>
    <property type="match status" value="1"/>
</dbReference>
<dbReference type="OrthoDB" id="3364670at2759"/>
<evidence type="ECO:0000313" key="2">
    <source>
        <dbReference type="Proteomes" id="UP000054018"/>
    </source>
</evidence>
<reference evidence="1 2" key="1">
    <citation type="submission" date="2014-04" db="EMBL/GenBank/DDBJ databases">
        <authorList>
            <consortium name="DOE Joint Genome Institute"/>
            <person name="Kuo A."/>
            <person name="Kohler A."/>
            <person name="Costa M.D."/>
            <person name="Nagy L.G."/>
            <person name="Floudas D."/>
            <person name="Copeland A."/>
            <person name="Barry K.W."/>
            <person name="Cichocki N."/>
            <person name="Veneault-Fourrey C."/>
            <person name="LaButti K."/>
            <person name="Lindquist E.A."/>
            <person name="Lipzen A."/>
            <person name="Lundell T."/>
            <person name="Morin E."/>
            <person name="Murat C."/>
            <person name="Sun H."/>
            <person name="Tunlid A."/>
            <person name="Henrissat B."/>
            <person name="Grigoriev I.V."/>
            <person name="Hibbett D.S."/>
            <person name="Martin F."/>
            <person name="Nordberg H.P."/>
            <person name="Cantor M.N."/>
            <person name="Hua S.X."/>
        </authorList>
    </citation>
    <scope>NUCLEOTIDE SEQUENCE [LARGE SCALE GENOMIC DNA]</scope>
    <source>
        <strain evidence="1 2">441</strain>
    </source>
</reference>
<protein>
    <submittedName>
        <fullName evidence="1">Uncharacterized protein</fullName>
    </submittedName>
</protein>
<sequence length="323" mass="36378">MLVPDEAIDQCEMSYEAADGKKQKAAMDSFNDTGIMALICHHDIPLFFANIDTPGEQQKYSVALIEHLFSLIPIEANVVILYDVGCVLAQSLMKYDILSHNITSCIRFATTAMHAYGHEWACQLVYNPRIVKGLGLLDGEGMERLWSRFIRLIGIERSSSRQRRIWLIDRHTASIAKDMVNDLGDWLRCRLKKGIQDQGSAAQKVLDECEFTVSELWEQWSNQRAAQLSIRAHAPARLKKELDTVLALQTELDGSERALQGVRVIVEKSPASQGALDTLASLEHGHERLLHKVDTLYASLNIQDRFPELDGVCFEFVQTLLLA</sequence>
<proteinExistence type="predicted"/>
<dbReference type="PANTHER" id="PTHR33096:SF1">
    <property type="entry name" value="CXC1-LIKE CYSTEINE CLUSTER ASSOCIATED WITH KDZ TRANSPOSASES DOMAIN-CONTAINING PROTEIN"/>
    <property type="match status" value="1"/>
</dbReference>
<evidence type="ECO:0000313" key="1">
    <source>
        <dbReference type="EMBL" id="KIK16564.1"/>
    </source>
</evidence>
<keyword evidence="2" id="KW-1185">Reference proteome</keyword>